<evidence type="ECO:0000313" key="5">
    <source>
        <dbReference type="EMBL" id="SOU89921.1"/>
    </source>
</evidence>
<reference evidence="5 6" key="1">
    <citation type="submission" date="2017-11" db="EMBL/GenBank/DDBJ databases">
        <authorList>
            <person name="Duchaud E."/>
        </authorList>
    </citation>
    <scope>NUCLEOTIDE SEQUENCE [LARGE SCALE GENOMIC DNA]</scope>
    <source>
        <strain evidence="5 6">TNO010</strain>
    </source>
</reference>
<proteinExistence type="predicted"/>
<dbReference type="CDD" id="cd14657">
    <property type="entry name" value="Imelysin_IrpA-like"/>
    <property type="match status" value="1"/>
</dbReference>
<keyword evidence="2 3" id="KW-0732">Signal</keyword>
<feature type="domain" description="Imelysin-like" evidence="4">
    <location>
        <begin position="43"/>
        <end position="367"/>
    </location>
</feature>
<accession>A0A2I2MBJ4</accession>
<evidence type="ECO:0000313" key="6">
    <source>
        <dbReference type="Proteomes" id="UP000490060"/>
    </source>
</evidence>
<evidence type="ECO:0000256" key="2">
    <source>
        <dbReference type="ARBA" id="ARBA00022729"/>
    </source>
</evidence>
<feature type="chain" id="PRO_5014143454" description="Imelysin-like domain-containing protein" evidence="3">
    <location>
        <begin position="19"/>
        <end position="401"/>
    </location>
</feature>
<dbReference type="InterPro" id="IPR038352">
    <property type="entry name" value="Imelysin_sf"/>
</dbReference>
<dbReference type="RefSeq" id="WP_172505977.1">
    <property type="nucleotide sequence ID" value="NZ_OENE01000054.1"/>
</dbReference>
<feature type="signal peptide" evidence="3">
    <location>
        <begin position="1"/>
        <end position="18"/>
    </location>
</feature>
<dbReference type="InterPro" id="IPR018976">
    <property type="entry name" value="Imelysin-like"/>
</dbReference>
<dbReference type="EMBL" id="OENE01000054">
    <property type="protein sequence ID" value="SOU89921.1"/>
    <property type="molecule type" value="Genomic_DNA"/>
</dbReference>
<comment type="subcellular location">
    <subcellularLocation>
        <location evidence="1">Cell envelope</location>
    </subcellularLocation>
</comment>
<dbReference type="Pfam" id="PF09375">
    <property type="entry name" value="Peptidase_M75"/>
    <property type="match status" value="1"/>
</dbReference>
<dbReference type="GO" id="GO:0030313">
    <property type="term" value="C:cell envelope"/>
    <property type="evidence" value="ECO:0007669"/>
    <property type="project" value="UniProtKB-SubCell"/>
</dbReference>
<evidence type="ECO:0000259" key="4">
    <source>
        <dbReference type="Pfam" id="PF09375"/>
    </source>
</evidence>
<protein>
    <recommendedName>
        <fullName evidence="4">Imelysin-like domain-containing protein</fullName>
    </recommendedName>
</protein>
<sequence>MKKVLGLSLLLATSFVFKSCSDEDTPTQKATKQSFIENYAAIASANYEDSYTTALKMQTAINAFLENPTAETHEAAKKAWLYSRDFYGQTEAFREANGPIDNEDLLGSEGQINAWPLDESYIDYVSGDRGQKIAGGLIADASFALTEKNIIDKNEDGKDDNISTGWHAIEFLLWGQDLNYNTTTHKQDNFKNAGVRSFTDYTTEASAKRRSTYLKIVTDLLVNDLKDLNSTWAVGGTYRTAFAALKEETALKNVLNGIGFIANGEVALERLDPAIDEGQENEHSCFSDNTNQDMWANTHGINNIIVGSYKRADGSKVSGTSLIALTETVNKDVAASLDTKAKATLAKLDALLALGKPFDEIISKEELGSNGTAGQLSSALKAEGKAIAEAAKTLDVTISIN</sequence>
<name>A0A2I2MBJ4_9FLAO</name>
<gene>
    <name evidence="5" type="ORF">TNO010_80013</name>
</gene>
<evidence type="ECO:0000256" key="1">
    <source>
        <dbReference type="ARBA" id="ARBA00004196"/>
    </source>
</evidence>
<dbReference type="Gene3D" id="1.20.1420.20">
    <property type="entry name" value="M75 peptidase, HXXE motif"/>
    <property type="match status" value="1"/>
</dbReference>
<evidence type="ECO:0000256" key="3">
    <source>
        <dbReference type="SAM" id="SignalP"/>
    </source>
</evidence>
<organism evidence="5 6">
    <name type="scientific">Tenacibaculum finnmarkense genomovar ulcerans</name>
    <dbReference type="NCBI Taxonomy" id="2781388"/>
    <lineage>
        <taxon>Bacteria</taxon>
        <taxon>Pseudomonadati</taxon>
        <taxon>Bacteroidota</taxon>
        <taxon>Flavobacteriia</taxon>
        <taxon>Flavobacteriales</taxon>
        <taxon>Flavobacteriaceae</taxon>
        <taxon>Tenacibaculum</taxon>
        <taxon>Tenacibaculum finnmarkense</taxon>
    </lineage>
</organism>
<dbReference type="AlphaFoldDB" id="A0A2I2MBJ4"/>
<dbReference type="Proteomes" id="UP000490060">
    <property type="component" value="Unassembled WGS sequence"/>
</dbReference>